<dbReference type="Proteomes" id="UP000051952">
    <property type="component" value="Unassembled WGS sequence"/>
</dbReference>
<dbReference type="OrthoDB" id="438164at2759"/>
<dbReference type="VEuPathDB" id="TriTrypDB:BSAL_32655"/>
<dbReference type="InterPro" id="IPR041667">
    <property type="entry name" value="Cupin_8"/>
</dbReference>
<dbReference type="Gene3D" id="2.60.120.650">
    <property type="entry name" value="Cupin"/>
    <property type="match status" value="1"/>
</dbReference>
<evidence type="ECO:0000313" key="5">
    <source>
        <dbReference type="Proteomes" id="UP000051952"/>
    </source>
</evidence>
<name>A0A0S4JMT2_BODSA</name>
<keyword evidence="2" id="KW-0472">Membrane</keyword>
<dbReference type="GO" id="GO:0000987">
    <property type="term" value="F:cis-regulatory region sequence-specific DNA binding"/>
    <property type="evidence" value="ECO:0007669"/>
    <property type="project" value="TreeGrafter"/>
</dbReference>
<reference evidence="5" key="1">
    <citation type="submission" date="2015-09" db="EMBL/GenBank/DDBJ databases">
        <authorList>
            <consortium name="Pathogen Informatics"/>
        </authorList>
    </citation>
    <scope>NUCLEOTIDE SEQUENCE [LARGE SCALE GENOMIC DNA]</scope>
    <source>
        <strain evidence="5">Lake Konstanz</strain>
    </source>
</reference>
<dbReference type="InterPro" id="IPR050910">
    <property type="entry name" value="JMJD6_ArgDemeth/LysHydrox"/>
</dbReference>
<feature type="transmembrane region" description="Helical" evidence="2">
    <location>
        <begin position="36"/>
        <end position="58"/>
    </location>
</feature>
<dbReference type="InterPro" id="IPR003347">
    <property type="entry name" value="JmjC_dom"/>
</dbReference>
<feature type="domain" description="JmjC" evidence="3">
    <location>
        <begin position="199"/>
        <end position="328"/>
    </location>
</feature>
<feature type="region of interest" description="Disordered" evidence="1">
    <location>
        <begin position="1"/>
        <end position="28"/>
    </location>
</feature>
<evidence type="ECO:0000256" key="1">
    <source>
        <dbReference type="SAM" id="MobiDB-lite"/>
    </source>
</evidence>
<dbReference type="AlphaFoldDB" id="A0A0S4JMT2"/>
<sequence>MSKNTKPQQQRRPGSEDQGADVSTGVASKKKDSNSVVSALVVILVLLAYIVAAVYPALNAPRPGTPEGSSSLLFTRAVEAGWKPEDIQRVDSTFCNIPRIPMSSLSRAEFQDRYLEKAPVILVGTPNSDNTFAKMTQRQYLLDHFGNHSITLSSANRNSYDKKEVAVHHYLDRRRMMKPQTLHTDGASTWYHFGDNKHDQWEDVFQHYTRPTEYTFGQYSSLSFGLGPAGSGVPFHTHGHVFNEVIYGKKRWWLQAPVFPLVDDIGPRFDPDASSLQWLEYVRPTYSPAETDALHECVCAPGETLYIPSFWHHSTLNIGETVFMAVFV</sequence>
<keyword evidence="2" id="KW-0812">Transmembrane</keyword>
<dbReference type="SUPFAM" id="SSF51197">
    <property type="entry name" value="Clavaminate synthase-like"/>
    <property type="match status" value="1"/>
</dbReference>
<dbReference type="GO" id="GO:0005634">
    <property type="term" value="C:nucleus"/>
    <property type="evidence" value="ECO:0007669"/>
    <property type="project" value="TreeGrafter"/>
</dbReference>
<feature type="compositionally biased region" description="Polar residues" evidence="1">
    <location>
        <begin position="1"/>
        <end position="12"/>
    </location>
</feature>
<dbReference type="PROSITE" id="PS51184">
    <property type="entry name" value="JMJC"/>
    <property type="match status" value="1"/>
</dbReference>
<dbReference type="OMA" id="KEPHFHP"/>
<dbReference type="PANTHER" id="PTHR12480:SF21">
    <property type="entry name" value="JMJC DOMAIN-CONTAINING PROTEIN 8"/>
    <property type="match status" value="1"/>
</dbReference>
<accession>A0A0S4JMT2</accession>
<dbReference type="PANTHER" id="PTHR12480">
    <property type="entry name" value="ARGININE DEMETHYLASE AND LYSYL-HYDROXYLASE JMJD"/>
    <property type="match status" value="1"/>
</dbReference>
<dbReference type="EMBL" id="CYKH01001940">
    <property type="protein sequence ID" value="CUG91553.1"/>
    <property type="molecule type" value="Genomic_DNA"/>
</dbReference>
<dbReference type="Pfam" id="PF13621">
    <property type="entry name" value="Cupin_8"/>
    <property type="match status" value="1"/>
</dbReference>
<gene>
    <name evidence="4" type="ORF">BSAL_32655</name>
</gene>
<evidence type="ECO:0000259" key="3">
    <source>
        <dbReference type="PROSITE" id="PS51184"/>
    </source>
</evidence>
<organism evidence="4 5">
    <name type="scientific">Bodo saltans</name>
    <name type="common">Flagellated protozoan</name>
    <dbReference type="NCBI Taxonomy" id="75058"/>
    <lineage>
        <taxon>Eukaryota</taxon>
        <taxon>Discoba</taxon>
        <taxon>Euglenozoa</taxon>
        <taxon>Kinetoplastea</taxon>
        <taxon>Metakinetoplastina</taxon>
        <taxon>Eubodonida</taxon>
        <taxon>Bodonidae</taxon>
        <taxon>Bodo</taxon>
    </lineage>
</organism>
<proteinExistence type="predicted"/>
<evidence type="ECO:0000256" key="2">
    <source>
        <dbReference type="SAM" id="Phobius"/>
    </source>
</evidence>
<evidence type="ECO:0000313" key="4">
    <source>
        <dbReference type="EMBL" id="CUG91553.1"/>
    </source>
</evidence>
<protein>
    <recommendedName>
        <fullName evidence="3">JmjC domain-containing protein</fullName>
    </recommendedName>
</protein>
<keyword evidence="5" id="KW-1185">Reference proteome</keyword>
<keyword evidence="2" id="KW-1133">Transmembrane helix</keyword>